<dbReference type="KEGG" id="sgrg:L0C25_12865"/>
<proteinExistence type="predicted"/>
<evidence type="ECO:0000313" key="3">
    <source>
        <dbReference type="Proteomes" id="UP001164390"/>
    </source>
</evidence>
<protein>
    <recommendedName>
        <fullName evidence="4">Terminase small subunit</fullName>
    </recommendedName>
</protein>
<organism evidence="2 3">
    <name type="scientific">Solicola gregarius</name>
    <dbReference type="NCBI Taxonomy" id="2908642"/>
    <lineage>
        <taxon>Bacteria</taxon>
        <taxon>Bacillati</taxon>
        <taxon>Actinomycetota</taxon>
        <taxon>Actinomycetes</taxon>
        <taxon>Propionibacteriales</taxon>
        <taxon>Nocardioidaceae</taxon>
        <taxon>Solicola</taxon>
    </lineage>
</organism>
<accession>A0AA46YJX4</accession>
<dbReference type="Proteomes" id="UP001164390">
    <property type="component" value="Chromosome"/>
</dbReference>
<dbReference type="RefSeq" id="WP_271632056.1">
    <property type="nucleotide sequence ID" value="NZ_CP094970.1"/>
</dbReference>
<name>A0AA46YJX4_9ACTN</name>
<gene>
    <name evidence="2" type="ORF">L0C25_12865</name>
</gene>
<evidence type="ECO:0000256" key="1">
    <source>
        <dbReference type="SAM" id="MobiDB-lite"/>
    </source>
</evidence>
<dbReference type="AlphaFoldDB" id="A0AA46YJX4"/>
<dbReference type="EMBL" id="CP094970">
    <property type="protein sequence ID" value="UYM03448.1"/>
    <property type="molecule type" value="Genomic_DNA"/>
</dbReference>
<evidence type="ECO:0000313" key="2">
    <source>
        <dbReference type="EMBL" id="UYM03448.1"/>
    </source>
</evidence>
<evidence type="ECO:0008006" key="4">
    <source>
        <dbReference type="Google" id="ProtNLM"/>
    </source>
</evidence>
<keyword evidence="3" id="KW-1185">Reference proteome</keyword>
<reference evidence="2" key="1">
    <citation type="submission" date="2022-01" db="EMBL/GenBank/DDBJ databases">
        <title>Nocardioidaceae gen. sp. A5X3R13.</title>
        <authorList>
            <person name="Lopez Marin M.A."/>
            <person name="Uhlik O."/>
        </authorList>
    </citation>
    <scope>NUCLEOTIDE SEQUENCE</scope>
    <source>
        <strain evidence="2">A5X3R13</strain>
    </source>
</reference>
<feature type="region of interest" description="Disordered" evidence="1">
    <location>
        <begin position="104"/>
        <end position="125"/>
    </location>
</feature>
<sequence>MTKPRTPARLQARGRALWSSVVDAYDLRPDELVLLAHAARTADTIEQLEDALRTAPLTVSGSQGQERINSMLPEVRQQRVVLASMLRQLRLPDDPTEVRTVAEAQRRSMSARKAARARWDLGKPS</sequence>